<evidence type="ECO:0000313" key="3">
    <source>
        <dbReference type="EMBL" id="GAG65879.1"/>
    </source>
</evidence>
<dbReference type="Pfam" id="PF02517">
    <property type="entry name" value="Rce1-like"/>
    <property type="match status" value="1"/>
</dbReference>
<sequence length="213" mass="24824">MVCFLGVNWFLRLAANFLNITEIPAFYPGTKYELFVTISTIISIIILFGFLLRDPEAYGLIFKKVSLINRWLVIFGIPIILIVCGILLFIFKNPWRYSFYNYTLLIPILEEFFFRGYIYSNLKKLFPKTLIRFKERDILSWAVLISAVLFGIYKLIYFNSIPGDSSTTKFIIATLHGLIYSMAREASSSCWVSSFYNILFSTFNPWTRTDIPI</sequence>
<comment type="caution">
    <text evidence="3">The sequence shown here is derived from an EMBL/GenBank/DDBJ whole genome shotgun (WGS) entry which is preliminary data.</text>
</comment>
<protein>
    <recommendedName>
        <fullName evidence="2">CAAX prenyl protease 2/Lysostaphin resistance protein A-like domain-containing protein</fullName>
    </recommendedName>
</protein>
<dbReference type="InterPro" id="IPR003675">
    <property type="entry name" value="Rce1/LyrA-like_dom"/>
</dbReference>
<reference evidence="3" key="1">
    <citation type="journal article" date="2014" name="Front. Microbiol.">
        <title>High frequency of phylogenetically diverse reductive dehalogenase-homologous genes in deep subseafloor sedimentary metagenomes.</title>
        <authorList>
            <person name="Kawai M."/>
            <person name="Futagami T."/>
            <person name="Toyoda A."/>
            <person name="Takaki Y."/>
            <person name="Nishi S."/>
            <person name="Hori S."/>
            <person name="Arai W."/>
            <person name="Tsubouchi T."/>
            <person name="Morono Y."/>
            <person name="Uchiyama I."/>
            <person name="Ito T."/>
            <person name="Fujiyama A."/>
            <person name="Inagaki F."/>
            <person name="Takami H."/>
        </authorList>
    </citation>
    <scope>NUCLEOTIDE SEQUENCE</scope>
    <source>
        <strain evidence="3">Expedition CK06-06</strain>
    </source>
</reference>
<evidence type="ECO:0000256" key="1">
    <source>
        <dbReference type="SAM" id="Phobius"/>
    </source>
</evidence>
<dbReference type="AlphaFoldDB" id="X0Z9C8"/>
<keyword evidence="1" id="KW-0812">Transmembrane</keyword>
<keyword evidence="1" id="KW-1133">Transmembrane helix</keyword>
<feature type="transmembrane region" description="Helical" evidence="1">
    <location>
        <begin position="72"/>
        <end position="91"/>
    </location>
</feature>
<feature type="domain" description="CAAX prenyl protease 2/Lysostaphin resistance protein A-like" evidence="2">
    <location>
        <begin position="99"/>
        <end position="199"/>
    </location>
</feature>
<evidence type="ECO:0000259" key="2">
    <source>
        <dbReference type="Pfam" id="PF02517"/>
    </source>
</evidence>
<gene>
    <name evidence="3" type="ORF">S01H4_07958</name>
</gene>
<proteinExistence type="predicted"/>
<feature type="transmembrane region" description="Helical" evidence="1">
    <location>
        <begin position="97"/>
        <end position="118"/>
    </location>
</feature>
<feature type="transmembrane region" description="Helical" evidence="1">
    <location>
        <begin position="138"/>
        <end position="158"/>
    </location>
</feature>
<name>X0Z9C8_9ZZZZ</name>
<dbReference type="EMBL" id="BART01002667">
    <property type="protein sequence ID" value="GAG65879.1"/>
    <property type="molecule type" value="Genomic_DNA"/>
</dbReference>
<accession>X0Z9C8</accession>
<organism evidence="3">
    <name type="scientific">marine sediment metagenome</name>
    <dbReference type="NCBI Taxonomy" id="412755"/>
    <lineage>
        <taxon>unclassified sequences</taxon>
        <taxon>metagenomes</taxon>
        <taxon>ecological metagenomes</taxon>
    </lineage>
</organism>
<dbReference type="GO" id="GO:0080120">
    <property type="term" value="P:CAAX-box protein maturation"/>
    <property type="evidence" value="ECO:0007669"/>
    <property type="project" value="UniProtKB-ARBA"/>
</dbReference>
<feature type="transmembrane region" description="Helical" evidence="1">
    <location>
        <begin position="34"/>
        <end position="52"/>
    </location>
</feature>
<dbReference type="GO" id="GO:0004175">
    <property type="term" value="F:endopeptidase activity"/>
    <property type="evidence" value="ECO:0007669"/>
    <property type="project" value="UniProtKB-ARBA"/>
</dbReference>
<keyword evidence="1" id="KW-0472">Membrane</keyword>